<reference evidence="3" key="1">
    <citation type="journal article" date="2021" name="PeerJ">
        <title>Extensive microbial diversity within the chicken gut microbiome revealed by metagenomics and culture.</title>
        <authorList>
            <person name="Gilroy R."/>
            <person name="Ravi A."/>
            <person name="Getino M."/>
            <person name="Pursley I."/>
            <person name="Horton D.L."/>
            <person name="Alikhan N.F."/>
            <person name="Baker D."/>
            <person name="Gharbi K."/>
            <person name="Hall N."/>
            <person name="Watson M."/>
            <person name="Adriaenssens E.M."/>
            <person name="Foster-Nyarko E."/>
            <person name="Jarju S."/>
            <person name="Secka A."/>
            <person name="Antonio M."/>
            <person name="Oren A."/>
            <person name="Chaudhuri R.R."/>
            <person name="La Ragione R."/>
            <person name="Hildebrand F."/>
            <person name="Pallen M.J."/>
        </authorList>
    </citation>
    <scope>NUCLEOTIDE SEQUENCE</scope>
    <source>
        <strain evidence="3">USAMLcec3-2134</strain>
    </source>
</reference>
<comment type="caution">
    <text evidence="3">The sequence shown here is derived from an EMBL/GenBank/DDBJ whole genome shotgun (WGS) entry which is preliminary data.</text>
</comment>
<keyword evidence="1" id="KW-1133">Transmembrane helix</keyword>
<evidence type="ECO:0000259" key="2">
    <source>
        <dbReference type="Pfam" id="PF13490"/>
    </source>
</evidence>
<organism evidence="3 4">
    <name type="scientific">Candidatus Eisenbergiella merdigallinarum</name>
    <dbReference type="NCBI Taxonomy" id="2838552"/>
    <lineage>
        <taxon>Bacteria</taxon>
        <taxon>Bacillati</taxon>
        <taxon>Bacillota</taxon>
        <taxon>Clostridia</taxon>
        <taxon>Lachnospirales</taxon>
        <taxon>Lachnospiraceae</taxon>
        <taxon>Eisenbergiella</taxon>
    </lineage>
</organism>
<accession>A0A9D2MPP4</accession>
<evidence type="ECO:0000313" key="4">
    <source>
        <dbReference type="Proteomes" id="UP000886883"/>
    </source>
</evidence>
<evidence type="ECO:0000313" key="3">
    <source>
        <dbReference type="EMBL" id="HJB90658.1"/>
    </source>
</evidence>
<dbReference type="EMBL" id="DWXE01000014">
    <property type="protein sequence ID" value="HJB90658.1"/>
    <property type="molecule type" value="Genomic_DNA"/>
</dbReference>
<evidence type="ECO:0000256" key="1">
    <source>
        <dbReference type="SAM" id="Phobius"/>
    </source>
</evidence>
<keyword evidence="1" id="KW-0472">Membrane</keyword>
<feature type="domain" description="Putative zinc-finger" evidence="2">
    <location>
        <begin position="6"/>
        <end position="39"/>
    </location>
</feature>
<dbReference type="InterPro" id="IPR027383">
    <property type="entry name" value="Znf_put"/>
</dbReference>
<sequence>MSKLTCKQAEKLISSFLQDEMDNRTKKRFLAHVEGCGSCLEELSIQFLVTTGMQRLEQGDTFDLNRELKLKMATEKRHLHILASLQRGLYATEAFSILTAVLLLWMVVLK</sequence>
<reference evidence="3" key="2">
    <citation type="submission" date="2021-04" db="EMBL/GenBank/DDBJ databases">
        <authorList>
            <person name="Gilroy R."/>
        </authorList>
    </citation>
    <scope>NUCLEOTIDE SEQUENCE</scope>
    <source>
        <strain evidence="3">USAMLcec3-2134</strain>
    </source>
</reference>
<keyword evidence="1" id="KW-0812">Transmembrane</keyword>
<dbReference type="AlphaFoldDB" id="A0A9D2MPP4"/>
<name>A0A9D2MPP4_9FIRM</name>
<dbReference type="Pfam" id="PF13490">
    <property type="entry name" value="zf-HC2"/>
    <property type="match status" value="1"/>
</dbReference>
<gene>
    <name evidence="3" type="ORF">H9763_04220</name>
</gene>
<dbReference type="Proteomes" id="UP000886883">
    <property type="component" value="Unassembled WGS sequence"/>
</dbReference>
<proteinExistence type="predicted"/>
<protein>
    <submittedName>
        <fullName evidence="3">Zf-HC2 domain-containing protein</fullName>
    </submittedName>
</protein>
<feature type="transmembrane region" description="Helical" evidence="1">
    <location>
        <begin position="88"/>
        <end position="108"/>
    </location>
</feature>